<reference evidence="1 2" key="1">
    <citation type="submission" date="2018-02" db="EMBL/GenBank/DDBJ databases">
        <title>The genomes of Aspergillus section Nigri reveals drivers in fungal speciation.</title>
        <authorList>
            <consortium name="DOE Joint Genome Institute"/>
            <person name="Vesth T.C."/>
            <person name="Nybo J."/>
            <person name="Theobald S."/>
            <person name="Brandl J."/>
            <person name="Frisvad J.C."/>
            <person name="Nielsen K.F."/>
            <person name="Lyhne E.K."/>
            <person name="Kogle M.E."/>
            <person name="Kuo A."/>
            <person name="Riley R."/>
            <person name="Clum A."/>
            <person name="Nolan M."/>
            <person name="Lipzen A."/>
            <person name="Salamov A."/>
            <person name="Henrissat B."/>
            <person name="Wiebenga A."/>
            <person name="De vries R.P."/>
            <person name="Grigoriev I.V."/>
            <person name="Mortensen U.H."/>
            <person name="Andersen M.R."/>
            <person name="Baker S.E."/>
        </authorList>
    </citation>
    <scope>NUCLEOTIDE SEQUENCE [LARGE SCALE GENOMIC DNA]</scope>
    <source>
        <strain evidence="1 2">CBS 114.80</strain>
    </source>
</reference>
<keyword evidence="2" id="KW-1185">Reference proteome</keyword>
<gene>
    <name evidence="1" type="ORF">BP00DRAFT_343506</name>
</gene>
<name>A0A2V5J9P6_9EURO</name>
<dbReference type="AlphaFoldDB" id="A0A2V5J9P6"/>
<sequence length="642" mass="72926">MTYTWGLSKDYVKNWSNEDAFRELYQNWWVSVPDLQIPYSLIQIRVYKPGSTRSEAKDLLGYITYKERYGGVVFTNFEARLTAHDLDIGGTTKRGVDNKALAGRHGDGLKLAALVLCRNGFRVQVVASGFNLCLGFKDECKSQMNCKVSPISPSVLDNKREQCRHIRLRKKPNELASDPSKDVCVSITKGQGADGVRISPYEFKQWIRVALELSMPNHLRCLLSFRINTEHGEIIWHPNFRDRVYFNGILLTRPRSEARKYRYGYNLFTGETDRGRQFLASPTEEALVISRIWASALERNLSYTLPRYKDLLESDFDYADVALAEKFVEKPTAQAIWNTLAETSDGGFYYCPGLKETDTNTIITSLRQKPAGLSKKLWHILRTHKLVRTPEEEIEHRFKGLKASTQHFTQFSRHIQRGLVACLALHSETRALSIEYVTTEDKTMTVLVSKDTRCLKVHDKYLKSDTAHGAAPCLGYEMSIPYTDDQSMFFCDHLVEDLYGRTLEQVINPPDPDIVRSLRLAARDSLLLMPRMVSINISGQPLELRVSWKCKDSEFLRDIVGPKLLYAVTLHRESTCSQLKKEISFQNDGVMVAACGCQMTTTSFNAHEALFSGLDSAELYFPLVAINRDKSFYGLAPAAIAP</sequence>
<evidence type="ECO:0000313" key="2">
    <source>
        <dbReference type="Proteomes" id="UP000248817"/>
    </source>
</evidence>
<dbReference type="Proteomes" id="UP000248817">
    <property type="component" value="Unassembled WGS sequence"/>
</dbReference>
<protein>
    <submittedName>
        <fullName evidence="1">Uncharacterized protein</fullName>
    </submittedName>
</protein>
<evidence type="ECO:0000313" key="1">
    <source>
        <dbReference type="EMBL" id="PYI31576.1"/>
    </source>
</evidence>
<feature type="non-terminal residue" evidence="1">
    <location>
        <position position="642"/>
    </location>
</feature>
<organism evidence="1 2">
    <name type="scientific">Aspergillus indologenus CBS 114.80</name>
    <dbReference type="NCBI Taxonomy" id="1450541"/>
    <lineage>
        <taxon>Eukaryota</taxon>
        <taxon>Fungi</taxon>
        <taxon>Dikarya</taxon>
        <taxon>Ascomycota</taxon>
        <taxon>Pezizomycotina</taxon>
        <taxon>Eurotiomycetes</taxon>
        <taxon>Eurotiomycetidae</taxon>
        <taxon>Eurotiales</taxon>
        <taxon>Aspergillaceae</taxon>
        <taxon>Aspergillus</taxon>
        <taxon>Aspergillus subgen. Circumdati</taxon>
    </lineage>
</organism>
<proteinExistence type="predicted"/>
<accession>A0A2V5J9P6</accession>
<dbReference type="EMBL" id="KZ825501">
    <property type="protein sequence ID" value="PYI31576.1"/>
    <property type="molecule type" value="Genomic_DNA"/>
</dbReference>